<dbReference type="Gene3D" id="3.90.550.10">
    <property type="entry name" value="Spore Coat Polysaccharide Biosynthesis Protein SpsA, Chain A"/>
    <property type="match status" value="1"/>
</dbReference>
<dbReference type="InterPro" id="IPR058718">
    <property type="entry name" value="Agl6_TM_C"/>
</dbReference>
<evidence type="ECO:0000259" key="3">
    <source>
        <dbReference type="Pfam" id="PF00535"/>
    </source>
</evidence>
<feature type="domain" description="Low-salt glycan biosynthesis hexosyltransferase Agl6 C-terminal transmembrane region" evidence="4">
    <location>
        <begin position="303"/>
        <end position="395"/>
    </location>
</feature>
<dbReference type="SUPFAM" id="SSF53448">
    <property type="entry name" value="Nucleotide-diphospho-sugar transferases"/>
    <property type="match status" value="1"/>
</dbReference>
<feature type="transmembrane region" description="Helical" evidence="2">
    <location>
        <begin position="282"/>
        <end position="307"/>
    </location>
</feature>
<dbReference type="CDD" id="cd04179">
    <property type="entry name" value="DPM_DPG-synthase_like"/>
    <property type="match status" value="1"/>
</dbReference>
<dbReference type="Pfam" id="PF00535">
    <property type="entry name" value="Glycos_transf_2"/>
    <property type="match status" value="1"/>
</dbReference>
<dbReference type="PANTHER" id="PTHR48090">
    <property type="entry name" value="UNDECAPRENYL-PHOSPHATE 4-DEOXY-4-FORMAMIDO-L-ARABINOSE TRANSFERASE-RELATED"/>
    <property type="match status" value="1"/>
</dbReference>
<feature type="transmembrane region" description="Helical" evidence="2">
    <location>
        <begin position="249"/>
        <end position="270"/>
    </location>
</feature>
<proteinExistence type="inferred from homology"/>
<dbReference type="InterPro" id="IPR001173">
    <property type="entry name" value="Glyco_trans_2-like"/>
</dbReference>
<keyword evidence="6" id="KW-1185">Reference proteome</keyword>
<dbReference type="InterPro" id="IPR050256">
    <property type="entry name" value="Glycosyltransferase_2"/>
</dbReference>
<dbReference type="Proteomes" id="UP000783871">
    <property type="component" value="Unassembled WGS sequence"/>
</dbReference>
<gene>
    <name evidence="5" type="ORF">HCJ94_11695</name>
</gene>
<dbReference type="EMBL" id="JAATEO010000010">
    <property type="protein sequence ID" value="NJP32626.1"/>
    <property type="molecule type" value="Genomic_DNA"/>
</dbReference>
<dbReference type="InterPro" id="IPR029044">
    <property type="entry name" value="Nucleotide-diphossugar_trans"/>
</dbReference>
<comment type="similarity">
    <text evidence="1">Belongs to the glycosyltransferase 2 family.</text>
</comment>
<feature type="transmembrane region" description="Helical" evidence="2">
    <location>
        <begin position="373"/>
        <end position="394"/>
    </location>
</feature>
<feature type="domain" description="Glycosyltransferase 2-like" evidence="3">
    <location>
        <begin position="24"/>
        <end position="181"/>
    </location>
</feature>
<reference evidence="5 6" key="1">
    <citation type="submission" date="2020-03" db="EMBL/GenBank/DDBJ databases">
        <title>WGS of actinomycetes isolated from Thailand.</title>
        <authorList>
            <person name="Thawai C."/>
        </authorList>
    </citation>
    <scope>NUCLEOTIDE SEQUENCE [LARGE SCALE GENOMIC DNA]</scope>
    <source>
        <strain evidence="5 6">HSS6-12</strain>
    </source>
</reference>
<name>A0ABX0Z8Q5_9ACTN</name>
<keyword evidence="2" id="KW-1133">Transmembrane helix</keyword>
<accession>A0ABX0Z8Q5</accession>
<dbReference type="Pfam" id="PF26629">
    <property type="entry name" value="GT2_TM_C"/>
    <property type="match status" value="1"/>
</dbReference>
<protein>
    <submittedName>
        <fullName evidence="5">Glycosyltransferase family 2 protein</fullName>
    </submittedName>
</protein>
<evidence type="ECO:0000256" key="2">
    <source>
        <dbReference type="SAM" id="Phobius"/>
    </source>
</evidence>
<feature type="transmembrane region" description="Helical" evidence="2">
    <location>
        <begin position="328"/>
        <end position="353"/>
    </location>
</feature>
<evidence type="ECO:0000313" key="5">
    <source>
        <dbReference type="EMBL" id="NJP32626.1"/>
    </source>
</evidence>
<dbReference type="PANTHER" id="PTHR48090:SF7">
    <property type="entry name" value="RFBJ PROTEIN"/>
    <property type="match status" value="1"/>
</dbReference>
<organism evidence="5 6">
    <name type="scientific">Micromonospora thermarum</name>
    <dbReference type="NCBI Taxonomy" id="2720024"/>
    <lineage>
        <taxon>Bacteria</taxon>
        <taxon>Bacillati</taxon>
        <taxon>Actinomycetota</taxon>
        <taxon>Actinomycetes</taxon>
        <taxon>Micromonosporales</taxon>
        <taxon>Micromonosporaceae</taxon>
        <taxon>Micromonospora</taxon>
    </lineage>
</organism>
<sequence>MIVGPRTPESAVAAGTAVEQLELSVVMPCLNEAETLAVCIRKARESMRELGIAGEVVVSDNGSTDGSQEIALAEGARVVHAPQRGYGAALRAGIAAAEGTFVIMADADDSYALHDLGPFVERMRAGADLVIGNRFKGGIERGAMPPLHRFLGNPVLSFLGRTFFGVPVGDFHCGMRGFRRDRILELGLRTSGMEFASEMVARAALAGLVIDEVPTTLAPDGRSRRPHLRTWRDGWRHLRFLLALSPRWMLLYPGLSMLLAGGAVLAWLLTGTRQVGQLAFDLHTMLAAATAMAIGIHAVALAVVAHAHAIHMGLIPPDRKVEVRIADVALRYGVPVGSLLLVAGVACFGYALWSWGSGGFSQLDVVSTLRLPIVGVGLVVVGVQSVLLSFIISLTRVGDL</sequence>
<keyword evidence="2" id="KW-0812">Transmembrane</keyword>
<dbReference type="RefSeq" id="WP_168001009.1">
    <property type="nucleotide sequence ID" value="NZ_JAATEO010000010.1"/>
</dbReference>
<keyword evidence="2" id="KW-0472">Membrane</keyword>
<comment type="caution">
    <text evidence="5">The sequence shown here is derived from an EMBL/GenBank/DDBJ whole genome shotgun (WGS) entry which is preliminary data.</text>
</comment>
<evidence type="ECO:0000259" key="4">
    <source>
        <dbReference type="Pfam" id="PF26629"/>
    </source>
</evidence>
<evidence type="ECO:0000256" key="1">
    <source>
        <dbReference type="ARBA" id="ARBA00006739"/>
    </source>
</evidence>
<evidence type="ECO:0000313" key="6">
    <source>
        <dbReference type="Proteomes" id="UP000783871"/>
    </source>
</evidence>